<protein>
    <submittedName>
        <fullName evidence="1">Uncharacterized protein</fullName>
    </submittedName>
</protein>
<evidence type="ECO:0000313" key="2">
    <source>
        <dbReference type="Proteomes" id="UP000000268"/>
    </source>
</evidence>
<reference evidence="1 2" key="1">
    <citation type="journal article" date="2008" name="Proc. Natl. Acad. Sci. U.S.A.">
        <title>Niche adaptation and genome expansion in the chlorophyll d-producing cyanobacterium Acaryochloris marina.</title>
        <authorList>
            <person name="Swingley W.D."/>
            <person name="Chen M."/>
            <person name="Cheung P.C."/>
            <person name="Conrad A.L."/>
            <person name="Dejesa L.C."/>
            <person name="Hao J."/>
            <person name="Honchak B.M."/>
            <person name="Karbach L.E."/>
            <person name="Kurdoglu A."/>
            <person name="Lahiri S."/>
            <person name="Mastrian S.D."/>
            <person name="Miyashita H."/>
            <person name="Page L."/>
            <person name="Ramakrishna P."/>
            <person name="Satoh S."/>
            <person name="Sattley W.M."/>
            <person name="Shimada Y."/>
            <person name="Taylor H.L."/>
            <person name="Tomo T."/>
            <person name="Tsuchiya T."/>
            <person name="Wang Z.T."/>
            <person name="Raymond J."/>
            <person name="Mimuro M."/>
            <person name="Blankenship R.E."/>
            <person name="Touchman J.W."/>
        </authorList>
    </citation>
    <scope>NUCLEOTIDE SEQUENCE [LARGE SCALE GENOMIC DNA]</scope>
    <source>
        <strain evidence="2">MBIC 11017</strain>
    </source>
</reference>
<dbReference type="EMBL" id="CP000828">
    <property type="protein sequence ID" value="ABW30245.1"/>
    <property type="molecule type" value="Genomic_DNA"/>
</dbReference>
<sequence>MLSSIRLRSILPVHSAFAFFNRGPQLIYIDDVSRNGLNALIVNH</sequence>
<accession>B0CAP4</accession>
<proteinExistence type="predicted"/>
<dbReference type="Proteomes" id="UP000000268">
    <property type="component" value="Chromosome"/>
</dbReference>
<evidence type="ECO:0000313" key="1">
    <source>
        <dbReference type="EMBL" id="ABW30245.1"/>
    </source>
</evidence>
<dbReference type="AlphaFoldDB" id="B0CAP4"/>
<keyword evidence="2" id="KW-1185">Reference proteome</keyword>
<dbReference type="HOGENOM" id="CLU_3210990_0_0_3"/>
<gene>
    <name evidence="1" type="ordered locus">AM1_5284</name>
</gene>
<name>B0CAP4_ACAM1</name>
<organism evidence="1 2">
    <name type="scientific">Acaryochloris marina (strain MBIC 11017)</name>
    <dbReference type="NCBI Taxonomy" id="329726"/>
    <lineage>
        <taxon>Bacteria</taxon>
        <taxon>Bacillati</taxon>
        <taxon>Cyanobacteriota</taxon>
        <taxon>Cyanophyceae</taxon>
        <taxon>Acaryochloridales</taxon>
        <taxon>Acaryochloridaceae</taxon>
        <taxon>Acaryochloris</taxon>
    </lineage>
</organism>
<dbReference type="KEGG" id="amr:AM1_5284"/>